<keyword evidence="3" id="KW-1185">Reference proteome</keyword>
<evidence type="ECO:0000256" key="1">
    <source>
        <dbReference type="SAM" id="Phobius"/>
    </source>
</evidence>
<protein>
    <recommendedName>
        <fullName evidence="4">Cbb3-type cytochrome oxidase component FixQ</fullName>
    </recommendedName>
</protein>
<dbReference type="Proteomes" id="UP001198402">
    <property type="component" value="Unassembled WGS sequence"/>
</dbReference>
<evidence type="ECO:0008006" key="4">
    <source>
        <dbReference type="Google" id="ProtNLM"/>
    </source>
</evidence>
<keyword evidence="1" id="KW-1133">Transmembrane helix</keyword>
<reference evidence="3" key="1">
    <citation type="submission" date="2023-07" db="EMBL/GenBank/DDBJ databases">
        <authorList>
            <person name="Yue Y."/>
        </authorList>
    </citation>
    <scope>NUCLEOTIDE SEQUENCE [LARGE SCALE GENOMIC DNA]</scope>
    <source>
        <strain evidence="3">2Y89</strain>
    </source>
</reference>
<comment type="caution">
    <text evidence="2">The sequence shown here is derived from an EMBL/GenBank/DDBJ whole genome shotgun (WGS) entry which is preliminary data.</text>
</comment>
<evidence type="ECO:0000313" key="3">
    <source>
        <dbReference type="Proteomes" id="UP001198402"/>
    </source>
</evidence>
<accession>A0ABS7XXA7</accession>
<proteinExistence type="predicted"/>
<keyword evidence="1" id="KW-0472">Membrane</keyword>
<gene>
    <name evidence="2" type="ORF">LBV24_03610</name>
</gene>
<evidence type="ECO:0000313" key="2">
    <source>
        <dbReference type="EMBL" id="MCA0152289.1"/>
    </source>
</evidence>
<keyword evidence="1" id="KW-0812">Transmembrane</keyword>
<dbReference type="EMBL" id="JAIUJS010000002">
    <property type="protein sequence ID" value="MCA0152289.1"/>
    <property type="molecule type" value="Genomic_DNA"/>
</dbReference>
<sequence>MIWVFGTIFIFVFAFVIIKLTINTKENPDSKLRILEHPSSFKKQDVEMVDDSLKEVNSEHLN</sequence>
<feature type="transmembrane region" description="Helical" evidence="1">
    <location>
        <begin position="6"/>
        <end position="22"/>
    </location>
</feature>
<organism evidence="2 3">
    <name type="scientific">Winogradskyella vincentii</name>
    <dbReference type="NCBI Taxonomy" id="2877122"/>
    <lineage>
        <taxon>Bacteria</taxon>
        <taxon>Pseudomonadati</taxon>
        <taxon>Bacteroidota</taxon>
        <taxon>Flavobacteriia</taxon>
        <taxon>Flavobacteriales</taxon>
        <taxon>Flavobacteriaceae</taxon>
        <taxon>Winogradskyella</taxon>
    </lineage>
</organism>
<dbReference type="RefSeq" id="WP_224477232.1">
    <property type="nucleotide sequence ID" value="NZ_JAIUJS010000002.1"/>
</dbReference>
<name>A0ABS7XXA7_9FLAO</name>